<keyword evidence="7" id="KW-0496">Mitochondrion</keyword>
<evidence type="ECO:0000259" key="6">
    <source>
        <dbReference type="PROSITE" id="PS50164"/>
    </source>
</evidence>
<dbReference type="InterPro" id="IPR003611">
    <property type="entry name" value="NUMOD3"/>
</dbReference>
<dbReference type="EMBL" id="MK633967">
    <property type="protein sequence ID" value="QBM31547.1"/>
    <property type="molecule type" value="Genomic_DNA"/>
</dbReference>
<dbReference type="NCBIfam" id="TIGR01453">
    <property type="entry name" value="grpIintron_endo"/>
    <property type="match status" value="1"/>
</dbReference>
<name>A0A482EA70_9PEZI</name>
<evidence type="ECO:0000313" key="7">
    <source>
        <dbReference type="EMBL" id="QBM31547.1"/>
    </source>
</evidence>
<organism evidence="7">
    <name type="scientific">Arthrobotrys musiformis</name>
    <dbReference type="NCBI Taxonomy" id="47236"/>
    <lineage>
        <taxon>Eukaryota</taxon>
        <taxon>Fungi</taxon>
        <taxon>Dikarya</taxon>
        <taxon>Ascomycota</taxon>
        <taxon>Pezizomycotina</taxon>
        <taxon>Orbiliomycetes</taxon>
        <taxon>Orbiliales</taxon>
        <taxon>Orbiliaceae</taxon>
        <taxon>Arthrobotrys</taxon>
    </lineage>
</organism>
<evidence type="ECO:0000256" key="3">
    <source>
        <dbReference type="ARBA" id="ARBA00022759"/>
    </source>
</evidence>
<evidence type="ECO:0000256" key="4">
    <source>
        <dbReference type="ARBA" id="ARBA00022801"/>
    </source>
</evidence>
<keyword evidence="2" id="KW-0540">Nuclease</keyword>
<dbReference type="GO" id="GO:0004519">
    <property type="term" value="F:endonuclease activity"/>
    <property type="evidence" value="ECO:0007669"/>
    <property type="project" value="UniProtKB-KW"/>
</dbReference>
<dbReference type="CDD" id="cd10445">
    <property type="entry name" value="GIY-YIG_bI1_like"/>
    <property type="match status" value="1"/>
</dbReference>
<dbReference type="SUPFAM" id="SSF64496">
    <property type="entry name" value="DNA-binding domain of intron-encoded endonucleases"/>
    <property type="match status" value="1"/>
</dbReference>
<reference evidence="7" key="1">
    <citation type="submission" date="2019-03" db="EMBL/GenBank/DDBJ databases">
        <authorList>
            <person name="Zhang Y.Q."/>
        </authorList>
    </citation>
    <scope>NUCLEOTIDE SEQUENCE</scope>
    <source>
        <strain evidence="7">YMF1.03753</strain>
    </source>
</reference>
<keyword evidence="5" id="KW-1133">Transmembrane helix</keyword>
<sequence length="256" mass="29702">MTNKRNKNKNLISQLGRNFFFFVIILYFILEGDGFYMDNFWLSVIPVVVYTNAENQKVQILKENKSKSGVYRWVNLENGKSYVGSSTKLSRRLRDYYDISFLNAEIKKNKSLIYNALLKYGYSNFQLEIIEYCASEKCIEREQHYLDVLNPEYNTLKFAGSSLGFKHSEETITILSAIKKGDKNPMFGKKKPEGAGKPKQKIVVFDKDNNQTTIYDSISAAAKALEIRQTAISNYFQQNRTTPFKGKYIFQRIIED</sequence>
<accession>A0A482EA70</accession>
<protein>
    <recommendedName>
        <fullName evidence="6">GIY-YIG domain-containing protein</fullName>
    </recommendedName>
</protein>
<dbReference type="InterPro" id="IPR006350">
    <property type="entry name" value="Intron_endoG1"/>
</dbReference>
<dbReference type="PROSITE" id="PS50164">
    <property type="entry name" value="GIY_YIG"/>
    <property type="match status" value="1"/>
</dbReference>
<evidence type="ECO:0000256" key="5">
    <source>
        <dbReference type="SAM" id="Phobius"/>
    </source>
</evidence>
<dbReference type="GO" id="GO:0016787">
    <property type="term" value="F:hydrolase activity"/>
    <property type="evidence" value="ECO:0007669"/>
    <property type="project" value="UniProtKB-KW"/>
</dbReference>
<evidence type="ECO:0000256" key="1">
    <source>
        <dbReference type="ARBA" id="ARBA00010045"/>
    </source>
</evidence>
<dbReference type="InterPro" id="IPR035901">
    <property type="entry name" value="GIY-YIG_endonuc_sf"/>
</dbReference>
<feature type="domain" description="GIY-YIG" evidence="6">
    <location>
        <begin position="66"/>
        <end position="155"/>
    </location>
</feature>
<dbReference type="SMART" id="SM00497">
    <property type="entry name" value="IENR1"/>
    <property type="match status" value="1"/>
</dbReference>
<comment type="similarity">
    <text evidence="1">To endonucleases of group I introns of fungi and phage.</text>
</comment>
<dbReference type="InterPro" id="IPR003647">
    <property type="entry name" value="Intron_nuc_1_rpt"/>
</dbReference>
<keyword evidence="5" id="KW-0472">Membrane</keyword>
<geneLocation type="mitochondrion" evidence="7"/>
<proteinExistence type="predicted"/>
<dbReference type="Pfam" id="PF01541">
    <property type="entry name" value="GIY-YIG"/>
    <property type="match status" value="1"/>
</dbReference>
<gene>
    <name evidence="7" type="primary">orf256</name>
</gene>
<dbReference type="Gene3D" id="3.40.1440.10">
    <property type="entry name" value="GIY-YIG endonuclease"/>
    <property type="match status" value="1"/>
</dbReference>
<dbReference type="SUPFAM" id="SSF82771">
    <property type="entry name" value="GIY-YIG endonuclease"/>
    <property type="match status" value="1"/>
</dbReference>
<keyword evidence="4" id="KW-0378">Hydrolase</keyword>
<dbReference type="Pfam" id="PF07453">
    <property type="entry name" value="NUMOD1"/>
    <property type="match status" value="1"/>
</dbReference>
<keyword evidence="5" id="KW-0812">Transmembrane</keyword>
<keyword evidence="3" id="KW-0255">Endonuclease</keyword>
<dbReference type="Pfam" id="PF07460">
    <property type="entry name" value="NUMOD3"/>
    <property type="match status" value="1"/>
</dbReference>
<dbReference type="SMART" id="SM00465">
    <property type="entry name" value="GIYc"/>
    <property type="match status" value="1"/>
</dbReference>
<dbReference type="GO" id="GO:0003677">
    <property type="term" value="F:DNA binding"/>
    <property type="evidence" value="ECO:0007669"/>
    <property type="project" value="InterPro"/>
</dbReference>
<dbReference type="InterPro" id="IPR010896">
    <property type="entry name" value="NUMOD1"/>
</dbReference>
<dbReference type="AlphaFoldDB" id="A0A482EA70"/>
<evidence type="ECO:0000256" key="2">
    <source>
        <dbReference type="ARBA" id="ARBA00022722"/>
    </source>
</evidence>
<feature type="transmembrane region" description="Helical" evidence="5">
    <location>
        <begin position="12"/>
        <end position="30"/>
    </location>
</feature>
<dbReference type="InterPro" id="IPR000305">
    <property type="entry name" value="GIY-YIG_endonuc"/>
</dbReference>